<organism evidence="1 2">
    <name type="scientific">Nelumbo nucifera</name>
    <name type="common">Sacred lotus</name>
    <dbReference type="NCBI Taxonomy" id="4432"/>
    <lineage>
        <taxon>Eukaryota</taxon>
        <taxon>Viridiplantae</taxon>
        <taxon>Streptophyta</taxon>
        <taxon>Embryophyta</taxon>
        <taxon>Tracheophyta</taxon>
        <taxon>Spermatophyta</taxon>
        <taxon>Magnoliopsida</taxon>
        <taxon>Proteales</taxon>
        <taxon>Nelumbonaceae</taxon>
        <taxon>Nelumbo</taxon>
    </lineage>
</organism>
<evidence type="ECO:0008006" key="3">
    <source>
        <dbReference type="Google" id="ProtNLM"/>
    </source>
</evidence>
<accession>A0A822XT40</accession>
<comment type="caution">
    <text evidence="1">The sequence shown here is derived from an EMBL/GenBank/DDBJ whole genome shotgun (WGS) entry which is preliminary data.</text>
</comment>
<sequence>MLQEFAERCWVKKEKLLSWVVKKMVQFQVLNTQMEGLGLMSGSAACTPRIVLGECKEGWSRRMVVLAKKKVVDWKIILDAVMSRISTLDLAVLVPFDDRKVVLDLGDFQAEPMDFEMLEGAIYIVKWTPSCNEISISEGSVSLKIFGLLFNLWLDHVFIKIATVCEVLEDTCLIDLHATRIKVAGIKLDRIPRLVNLYVVGKWWKFLVVVEAEAALWYGGREVEDDVNWALGECTWHRAEGEGEKEEVERVFDLKGLMLNKGCVQFSKKGCGDTNVEIGNMEKRGKKIKRLNGREKACYIWLRGDFAAQHVFLLGSTWAKKRSLSGAGNRWALGHAIGSKERN</sequence>
<evidence type="ECO:0000313" key="1">
    <source>
        <dbReference type="EMBL" id="DAD23182.1"/>
    </source>
</evidence>
<reference evidence="1 2" key="1">
    <citation type="journal article" date="2020" name="Mol. Biol. Evol.">
        <title>Distinct Expression and Methylation Patterns for Genes with Different Fates following a Single Whole-Genome Duplication in Flowering Plants.</title>
        <authorList>
            <person name="Shi T."/>
            <person name="Rahmani R.S."/>
            <person name="Gugger P.F."/>
            <person name="Wang M."/>
            <person name="Li H."/>
            <person name="Zhang Y."/>
            <person name="Li Z."/>
            <person name="Wang Q."/>
            <person name="Van de Peer Y."/>
            <person name="Marchal K."/>
            <person name="Chen J."/>
        </authorList>
    </citation>
    <scope>NUCLEOTIDE SEQUENCE [LARGE SCALE GENOMIC DNA]</scope>
    <source>
        <tissue evidence="1">Leaf</tissue>
    </source>
</reference>
<gene>
    <name evidence="1" type="ORF">HUJ06_024645</name>
</gene>
<dbReference type="AlphaFoldDB" id="A0A822XT40"/>
<protein>
    <recommendedName>
        <fullName evidence="3">DUF4283 domain-containing protein</fullName>
    </recommendedName>
</protein>
<name>A0A822XT40_NELNU</name>
<dbReference type="Proteomes" id="UP000607653">
    <property type="component" value="Unassembled WGS sequence"/>
</dbReference>
<evidence type="ECO:0000313" key="2">
    <source>
        <dbReference type="Proteomes" id="UP000607653"/>
    </source>
</evidence>
<proteinExistence type="predicted"/>
<dbReference type="EMBL" id="DUZY01000001">
    <property type="protein sequence ID" value="DAD23182.1"/>
    <property type="molecule type" value="Genomic_DNA"/>
</dbReference>
<keyword evidence="2" id="KW-1185">Reference proteome</keyword>